<keyword evidence="1" id="KW-0472">Membrane</keyword>
<dbReference type="PANTHER" id="PTHR35519:SF2">
    <property type="entry name" value="PH DOMAIN PROTEIN"/>
    <property type="match status" value="1"/>
</dbReference>
<dbReference type="OrthoDB" id="513552at2"/>
<evidence type="ECO:0000256" key="1">
    <source>
        <dbReference type="SAM" id="Phobius"/>
    </source>
</evidence>
<keyword evidence="1" id="KW-0812">Transmembrane</keyword>
<name>A0A6I4T4Z4_9SPHN</name>
<dbReference type="Pfam" id="PF13430">
    <property type="entry name" value="DUF4112"/>
    <property type="match status" value="1"/>
</dbReference>
<organism evidence="2 3">
    <name type="scientific">Altericroceibacterium endophyticum</name>
    <dbReference type="NCBI Taxonomy" id="1808508"/>
    <lineage>
        <taxon>Bacteria</taxon>
        <taxon>Pseudomonadati</taxon>
        <taxon>Pseudomonadota</taxon>
        <taxon>Alphaproteobacteria</taxon>
        <taxon>Sphingomonadales</taxon>
        <taxon>Erythrobacteraceae</taxon>
        <taxon>Altericroceibacterium</taxon>
    </lineage>
</organism>
<dbReference type="EMBL" id="WTYT01000002">
    <property type="protein sequence ID" value="MXO65469.1"/>
    <property type="molecule type" value="Genomic_DNA"/>
</dbReference>
<dbReference type="InterPro" id="IPR025187">
    <property type="entry name" value="DUF4112"/>
</dbReference>
<proteinExistence type="predicted"/>
<evidence type="ECO:0000313" key="2">
    <source>
        <dbReference type="EMBL" id="MXO65469.1"/>
    </source>
</evidence>
<keyword evidence="3" id="KW-1185">Reference proteome</keyword>
<feature type="transmembrane region" description="Helical" evidence="1">
    <location>
        <begin position="40"/>
        <end position="62"/>
    </location>
</feature>
<dbReference type="Proteomes" id="UP000438476">
    <property type="component" value="Unassembled WGS sequence"/>
</dbReference>
<reference evidence="2 3" key="1">
    <citation type="submission" date="2019-12" db="EMBL/GenBank/DDBJ databases">
        <title>Genomic-based taxomic classification of the family Erythrobacteraceae.</title>
        <authorList>
            <person name="Xu L."/>
        </authorList>
    </citation>
    <scope>NUCLEOTIDE SEQUENCE [LARGE SCALE GENOMIC DNA]</scope>
    <source>
        <strain evidence="2 3">LMG 29518</strain>
    </source>
</reference>
<sequence length="127" mass="14071">MGLPTGTDPASVLMRIEAMEMLLERGFTIPLINRKFGLDALIGLIPVVGDLITAGMGAYIIWEARNLGMPKWKVWRMAGNVAFDTAIGAIPLAGDTFDFFFRSNTRNLKIVKKHLHKHHPEAQVIEG</sequence>
<dbReference type="PANTHER" id="PTHR35519">
    <property type="entry name" value="MEMBRANE PROTEINS"/>
    <property type="match status" value="1"/>
</dbReference>
<evidence type="ECO:0000313" key="3">
    <source>
        <dbReference type="Proteomes" id="UP000438476"/>
    </source>
</evidence>
<accession>A0A6I4T4Z4</accession>
<dbReference type="AlphaFoldDB" id="A0A6I4T4Z4"/>
<comment type="caution">
    <text evidence="2">The sequence shown here is derived from an EMBL/GenBank/DDBJ whole genome shotgun (WGS) entry which is preliminary data.</text>
</comment>
<gene>
    <name evidence="2" type="ORF">GRI91_06855</name>
</gene>
<keyword evidence="1" id="KW-1133">Transmembrane helix</keyword>
<protein>
    <submittedName>
        <fullName evidence="2">DUF4112 domain-containing protein</fullName>
    </submittedName>
</protein>